<reference evidence="12" key="1">
    <citation type="submission" date="2024-07" db="EMBL/GenBank/DDBJ databases">
        <title>Two chromosome-level genome assemblies of Korean endemic species Abeliophyllum distichum and Forsythia ovata (Oleaceae).</title>
        <authorList>
            <person name="Jang H."/>
        </authorList>
    </citation>
    <scope>NUCLEOTIDE SEQUENCE [LARGE SCALE GENOMIC DNA]</scope>
</reference>
<keyword evidence="7" id="KW-0325">Glycoprotein</keyword>
<accession>A0ABD1R125</accession>
<dbReference type="Proteomes" id="UP001604277">
    <property type="component" value="Unassembled WGS sequence"/>
</dbReference>
<evidence type="ECO:0000256" key="7">
    <source>
        <dbReference type="ARBA" id="ARBA00023180"/>
    </source>
</evidence>
<dbReference type="GO" id="GO:0098552">
    <property type="term" value="C:side of membrane"/>
    <property type="evidence" value="ECO:0007669"/>
    <property type="project" value="UniProtKB-KW"/>
</dbReference>
<keyword evidence="5" id="KW-0472">Membrane</keyword>
<dbReference type="GO" id="GO:0009506">
    <property type="term" value="C:plasmodesma"/>
    <property type="evidence" value="ECO:0007669"/>
    <property type="project" value="UniProtKB-ARBA"/>
</dbReference>
<feature type="signal peptide" evidence="9">
    <location>
        <begin position="1"/>
        <end position="25"/>
    </location>
</feature>
<dbReference type="SMART" id="SM00768">
    <property type="entry name" value="X8"/>
    <property type="match status" value="1"/>
</dbReference>
<comment type="subcellular location">
    <subcellularLocation>
        <location evidence="1">Cell membrane</location>
        <topology evidence="1">Lipid-anchor</topology>
        <topology evidence="1">GPI-anchor</topology>
    </subcellularLocation>
</comment>
<dbReference type="PANTHER" id="PTHR31044:SF118">
    <property type="entry name" value="MAJOR POLLEN ALLERGEN OLE E 10-LIKE"/>
    <property type="match status" value="1"/>
</dbReference>
<evidence type="ECO:0000256" key="4">
    <source>
        <dbReference type="ARBA" id="ARBA00022729"/>
    </source>
</evidence>
<proteinExistence type="predicted"/>
<keyword evidence="4 9" id="KW-0732">Signal</keyword>
<dbReference type="InterPro" id="IPR044788">
    <property type="entry name" value="X8_dom_prot"/>
</dbReference>
<dbReference type="EMBL" id="JBFOLJ010000013">
    <property type="protein sequence ID" value="KAL2482140.1"/>
    <property type="molecule type" value="Genomic_DNA"/>
</dbReference>
<dbReference type="Pfam" id="PF07983">
    <property type="entry name" value="X8"/>
    <property type="match status" value="1"/>
</dbReference>
<dbReference type="FunFam" id="1.20.58.1040:FF:000001">
    <property type="entry name" value="Glucan endo-1,3-beta-glucosidase 4"/>
    <property type="match status" value="1"/>
</dbReference>
<gene>
    <name evidence="11" type="ORF">Fot_43584</name>
</gene>
<protein>
    <submittedName>
        <fullName evidence="11">Major pollen allergen Ole e 10-like</fullName>
    </submittedName>
</protein>
<dbReference type="InterPro" id="IPR012946">
    <property type="entry name" value="X8"/>
</dbReference>
<evidence type="ECO:0000313" key="12">
    <source>
        <dbReference type="Proteomes" id="UP001604277"/>
    </source>
</evidence>
<dbReference type="AlphaFoldDB" id="A0ABD1R125"/>
<evidence type="ECO:0000256" key="8">
    <source>
        <dbReference type="ARBA" id="ARBA00023288"/>
    </source>
</evidence>
<dbReference type="PANTHER" id="PTHR31044">
    <property type="entry name" value="BETA-1,3 GLUCANASE"/>
    <property type="match status" value="1"/>
</dbReference>
<evidence type="ECO:0000256" key="2">
    <source>
        <dbReference type="ARBA" id="ARBA00022475"/>
    </source>
</evidence>
<evidence type="ECO:0000256" key="5">
    <source>
        <dbReference type="ARBA" id="ARBA00023136"/>
    </source>
</evidence>
<keyword evidence="2" id="KW-1003">Cell membrane</keyword>
<evidence type="ECO:0000259" key="10">
    <source>
        <dbReference type="SMART" id="SM00768"/>
    </source>
</evidence>
<feature type="domain" description="X8" evidence="10">
    <location>
        <begin position="117"/>
        <end position="201"/>
    </location>
</feature>
<comment type="caution">
    <text evidence="11">The sequence shown here is derived from an EMBL/GenBank/DDBJ whole genome shotgun (WGS) entry which is preliminary data.</text>
</comment>
<keyword evidence="12" id="KW-1185">Reference proteome</keyword>
<evidence type="ECO:0000256" key="1">
    <source>
        <dbReference type="ARBA" id="ARBA00004609"/>
    </source>
</evidence>
<name>A0ABD1R125_9LAMI</name>
<evidence type="ECO:0000256" key="9">
    <source>
        <dbReference type="SAM" id="SignalP"/>
    </source>
</evidence>
<evidence type="ECO:0000256" key="3">
    <source>
        <dbReference type="ARBA" id="ARBA00022622"/>
    </source>
</evidence>
<keyword evidence="8" id="KW-0449">Lipoprotein</keyword>
<feature type="chain" id="PRO_5044853560" evidence="9">
    <location>
        <begin position="26"/>
        <end position="204"/>
    </location>
</feature>
<dbReference type="Gene3D" id="1.20.58.1040">
    <property type="match status" value="1"/>
</dbReference>
<keyword evidence="6" id="KW-1015">Disulfide bond</keyword>
<evidence type="ECO:0000313" key="11">
    <source>
        <dbReference type="EMBL" id="KAL2482140.1"/>
    </source>
</evidence>
<dbReference type="GO" id="GO:0005886">
    <property type="term" value="C:plasma membrane"/>
    <property type="evidence" value="ECO:0007669"/>
    <property type="project" value="UniProtKB-SubCell"/>
</dbReference>
<keyword evidence="3" id="KW-0336">GPI-anchor</keyword>
<evidence type="ECO:0000256" key="6">
    <source>
        <dbReference type="ARBA" id="ARBA00023157"/>
    </source>
</evidence>
<sequence>MEVSILAVCIILLFASIIQSQCAEARSIARMYKSKIPEEMHKKTVLNSVHKLISTEFTMDISKGETNPPFCVYPPLSPKPTSAALPPPTAMQSPPSVFRPPPISSSPPPYTKPEHVVWCVAKPTIPTSLIQQALDYACASGADCEPIKPNGLCYQPDTVLSHASYSFNSYWQRTKIGGGTCDFGGSAMLVTVDPSYDQCHFIYS</sequence>
<organism evidence="11 12">
    <name type="scientific">Forsythia ovata</name>
    <dbReference type="NCBI Taxonomy" id="205694"/>
    <lineage>
        <taxon>Eukaryota</taxon>
        <taxon>Viridiplantae</taxon>
        <taxon>Streptophyta</taxon>
        <taxon>Embryophyta</taxon>
        <taxon>Tracheophyta</taxon>
        <taxon>Spermatophyta</taxon>
        <taxon>Magnoliopsida</taxon>
        <taxon>eudicotyledons</taxon>
        <taxon>Gunneridae</taxon>
        <taxon>Pentapetalae</taxon>
        <taxon>asterids</taxon>
        <taxon>lamiids</taxon>
        <taxon>Lamiales</taxon>
        <taxon>Oleaceae</taxon>
        <taxon>Forsythieae</taxon>
        <taxon>Forsythia</taxon>
    </lineage>
</organism>